<dbReference type="EMBL" id="VSRR010128894">
    <property type="protein sequence ID" value="MPD01864.1"/>
    <property type="molecule type" value="Genomic_DNA"/>
</dbReference>
<evidence type="ECO:0000313" key="2">
    <source>
        <dbReference type="Proteomes" id="UP000324222"/>
    </source>
</evidence>
<evidence type="ECO:0000313" key="1">
    <source>
        <dbReference type="EMBL" id="MPD01864.1"/>
    </source>
</evidence>
<dbReference type="OrthoDB" id="6374276at2759"/>
<protein>
    <submittedName>
        <fullName evidence="1">Uncharacterized protein</fullName>
    </submittedName>
</protein>
<dbReference type="AlphaFoldDB" id="A0A5B7K5M7"/>
<proteinExistence type="predicted"/>
<keyword evidence="2" id="KW-1185">Reference proteome</keyword>
<organism evidence="1 2">
    <name type="scientific">Portunus trituberculatus</name>
    <name type="common">Swimming crab</name>
    <name type="synonym">Neptunus trituberculatus</name>
    <dbReference type="NCBI Taxonomy" id="210409"/>
    <lineage>
        <taxon>Eukaryota</taxon>
        <taxon>Metazoa</taxon>
        <taxon>Ecdysozoa</taxon>
        <taxon>Arthropoda</taxon>
        <taxon>Crustacea</taxon>
        <taxon>Multicrustacea</taxon>
        <taxon>Malacostraca</taxon>
        <taxon>Eumalacostraca</taxon>
        <taxon>Eucarida</taxon>
        <taxon>Decapoda</taxon>
        <taxon>Pleocyemata</taxon>
        <taxon>Brachyura</taxon>
        <taxon>Eubrachyura</taxon>
        <taxon>Portunoidea</taxon>
        <taxon>Portunidae</taxon>
        <taxon>Portuninae</taxon>
        <taxon>Portunus</taxon>
    </lineage>
</organism>
<sequence>MKIRFQLSADDMMLKCLAGRTQNRNESLHSITWRICPKHKNVNKPMLDFATAQAVANYNTGYANSYLDSIMGIPRATAVHKLLKEQDRRMDIVPRKKIQNKRLQEELAYETGLF</sequence>
<reference evidence="1 2" key="1">
    <citation type="submission" date="2019-05" db="EMBL/GenBank/DDBJ databases">
        <title>Another draft genome of Portunus trituberculatus and its Hox gene families provides insights of decapod evolution.</title>
        <authorList>
            <person name="Jeong J.-H."/>
            <person name="Song I."/>
            <person name="Kim S."/>
            <person name="Choi T."/>
            <person name="Kim D."/>
            <person name="Ryu S."/>
            <person name="Kim W."/>
        </authorList>
    </citation>
    <scope>NUCLEOTIDE SEQUENCE [LARGE SCALE GENOMIC DNA]</scope>
    <source>
        <tissue evidence="1">Muscle</tissue>
    </source>
</reference>
<gene>
    <name evidence="1" type="ORF">E2C01_097409</name>
</gene>
<name>A0A5B7K5M7_PORTR</name>
<comment type="caution">
    <text evidence="1">The sequence shown here is derived from an EMBL/GenBank/DDBJ whole genome shotgun (WGS) entry which is preliminary data.</text>
</comment>
<accession>A0A5B7K5M7</accession>
<dbReference type="Proteomes" id="UP000324222">
    <property type="component" value="Unassembled WGS sequence"/>
</dbReference>